<sequence>MAAPWGPIRSSAAWWYWFKSRISREPGKDIQEVQEEIHLIAKRINENLAPHNYDPIILLDDGPLPTYEKVAYMQLQNVVSSISERWNESDSV</sequence>
<organism evidence="1 2">
    <name type="scientific">Vanilla planifolia</name>
    <name type="common">Vanilla</name>
    <dbReference type="NCBI Taxonomy" id="51239"/>
    <lineage>
        <taxon>Eukaryota</taxon>
        <taxon>Viridiplantae</taxon>
        <taxon>Streptophyta</taxon>
        <taxon>Embryophyta</taxon>
        <taxon>Tracheophyta</taxon>
        <taxon>Spermatophyta</taxon>
        <taxon>Magnoliopsida</taxon>
        <taxon>Liliopsida</taxon>
        <taxon>Asparagales</taxon>
        <taxon>Orchidaceae</taxon>
        <taxon>Vanilloideae</taxon>
        <taxon>Vanilleae</taxon>
        <taxon>Vanilla</taxon>
    </lineage>
</organism>
<dbReference type="EMBL" id="JADCNL010000008">
    <property type="protein sequence ID" value="KAG0470444.1"/>
    <property type="molecule type" value="Genomic_DNA"/>
</dbReference>
<evidence type="ECO:0000313" key="2">
    <source>
        <dbReference type="Proteomes" id="UP000636800"/>
    </source>
</evidence>
<dbReference type="OrthoDB" id="624345at2759"/>
<comment type="caution">
    <text evidence="1">The sequence shown here is derived from an EMBL/GenBank/DDBJ whole genome shotgun (WGS) entry which is preliminary data.</text>
</comment>
<dbReference type="Proteomes" id="UP000636800">
    <property type="component" value="Unassembled WGS sequence"/>
</dbReference>
<name>A0A835QIW8_VANPL</name>
<accession>A0A835QIW8</accession>
<keyword evidence="2" id="KW-1185">Reference proteome</keyword>
<evidence type="ECO:0000313" key="1">
    <source>
        <dbReference type="EMBL" id="KAG0470444.1"/>
    </source>
</evidence>
<protein>
    <submittedName>
        <fullName evidence="1">Uncharacterized protein</fullName>
    </submittedName>
</protein>
<gene>
    <name evidence="1" type="ORF">HPP92_017144</name>
</gene>
<dbReference type="Gene3D" id="3.40.50.2000">
    <property type="entry name" value="Glycogen Phosphorylase B"/>
    <property type="match status" value="1"/>
</dbReference>
<dbReference type="AlphaFoldDB" id="A0A835QIW8"/>
<proteinExistence type="predicted"/>
<reference evidence="1 2" key="1">
    <citation type="journal article" date="2020" name="Nat. Food">
        <title>A phased Vanilla planifolia genome enables genetic improvement of flavour and production.</title>
        <authorList>
            <person name="Hasing T."/>
            <person name="Tang H."/>
            <person name="Brym M."/>
            <person name="Khazi F."/>
            <person name="Huang T."/>
            <person name="Chambers A.H."/>
        </authorList>
    </citation>
    <scope>NUCLEOTIDE SEQUENCE [LARGE SCALE GENOMIC DNA]</scope>
    <source>
        <tissue evidence="1">Leaf</tissue>
    </source>
</reference>